<dbReference type="KEGG" id="bmh:BMWSH_4922"/>
<gene>
    <name evidence="4" type="ORF">BMWSH_4922</name>
</gene>
<feature type="coiled-coil region" evidence="1">
    <location>
        <begin position="109"/>
        <end position="159"/>
    </location>
</feature>
<evidence type="ECO:0000256" key="2">
    <source>
        <dbReference type="SAM" id="MobiDB-lite"/>
    </source>
</evidence>
<evidence type="ECO:0000313" key="4">
    <source>
        <dbReference type="EMBL" id="AEN91800.1"/>
    </source>
</evidence>
<feature type="chain" id="PRO_5039302100" evidence="3">
    <location>
        <begin position="21"/>
        <end position="170"/>
    </location>
</feature>
<evidence type="ECO:0000256" key="1">
    <source>
        <dbReference type="SAM" id="Coils"/>
    </source>
</evidence>
<keyword evidence="1" id="KW-0175">Coiled coil</keyword>
<reference evidence="4 5" key="1">
    <citation type="journal article" date="2011" name="J. Bacteriol.">
        <title>Complete genome sequence of the industrial strain Bacillus megaterium WSH-002.</title>
        <authorList>
            <person name="Liu L."/>
            <person name="Li Y."/>
            <person name="Zhang J."/>
            <person name="Zou W."/>
            <person name="Zhou Z."/>
            <person name="Liu J."/>
            <person name="Li X."/>
            <person name="Wang L."/>
            <person name="Chen J."/>
        </authorList>
    </citation>
    <scope>NUCLEOTIDE SEQUENCE [LARGE SCALE GENOMIC DNA]</scope>
    <source>
        <strain evidence="4 5">WSH-002</strain>
    </source>
</reference>
<proteinExistence type="predicted"/>
<dbReference type="RefSeq" id="WP_014461912.1">
    <property type="nucleotide sequence ID" value="NC_017138.1"/>
</dbReference>
<dbReference type="EMBL" id="CP003017">
    <property type="protein sequence ID" value="AEN91800.1"/>
    <property type="molecule type" value="Genomic_DNA"/>
</dbReference>
<organism evidence="4 5">
    <name type="scientific">Priestia megaterium (strain WSH-002)</name>
    <name type="common">Bacillus megaterium</name>
    <dbReference type="NCBI Taxonomy" id="1006007"/>
    <lineage>
        <taxon>Bacteria</taxon>
        <taxon>Bacillati</taxon>
        <taxon>Bacillota</taxon>
        <taxon>Bacilli</taxon>
        <taxon>Bacillales</taxon>
        <taxon>Bacillaceae</taxon>
        <taxon>Priestia</taxon>
    </lineage>
</organism>
<name>A0A8D3X6H5_PRIMW</name>
<keyword evidence="3" id="KW-0732">Signal</keyword>
<evidence type="ECO:0000313" key="5">
    <source>
        <dbReference type="Proteomes" id="UP000001283"/>
    </source>
</evidence>
<feature type="region of interest" description="Disordered" evidence="2">
    <location>
        <begin position="30"/>
        <end position="52"/>
    </location>
</feature>
<sequence length="170" mass="18464">MKKKLFGYIMASGLTLGVMAAANSTAFAASKDETSSSTVVERTNGSTTNTNDATQQKVDDIMKKAQEQLQKLGVSLPQHKEGPFSNLDAATKKKAKAIMDQLRDGTLTKEQAEAKLKELGVQLPAKKKDFLSGLDAETKAKAESILENAKKEIQKLGVTMPFEKHEHKAQ</sequence>
<dbReference type="AlphaFoldDB" id="A0A8D3X6H5"/>
<feature type="signal peptide" evidence="3">
    <location>
        <begin position="1"/>
        <end position="20"/>
    </location>
</feature>
<dbReference type="Proteomes" id="UP000001283">
    <property type="component" value="Chromosome"/>
</dbReference>
<protein>
    <submittedName>
        <fullName evidence="4">Uncharacterized protein</fullName>
    </submittedName>
</protein>
<feature type="compositionally biased region" description="Polar residues" evidence="2">
    <location>
        <begin position="35"/>
        <end position="52"/>
    </location>
</feature>
<accession>A0A8D3X6H5</accession>
<evidence type="ECO:0000256" key="3">
    <source>
        <dbReference type="SAM" id="SignalP"/>
    </source>
</evidence>